<evidence type="ECO:0000256" key="2">
    <source>
        <dbReference type="SAM" id="MobiDB-lite"/>
    </source>
</evidence>
<dbReference type="Pfam" id="PF00480">
    <property type="entry name" value="ROK"/>
    <property type="match status" value="1"/>
</dbReference>
<gene>
    <name evidence="3" type="ORF">GCM10023196_102200</name>
</gene>
<dbReference type="EMBL" id="BAABHK010000028">
    <property type="protein sequence ID" value="GAA4639667.1"/>
    <property type="molecule type" value="Genomic_DNA"/>
</dbReference>
<evidence type="ECO:0000313" key="3">
    <source>
        <dbReference type="EMBL" id="GAA4639667.1"/>
    </source>
</evidence>
<dbReference type="PANTHER" id="PTHR18964:SF149">
    <property type="entry name" value="BIFUNCTIONAL UDP-N-ACETYLGLUCOSAMINE 2-EPIMERASE_N-ACETYLMANNOSAMINE KINASE"/>
    <property type="match status" value="1"/>
</dbReference>
<dbReference type="RefSeq" id="WP_345443175.1">
    <property type="nucleotide sequence ID" value="NZ_BAABHK010000028.1"/>
</dbReference>
<name>A0ABP8UU85_9ACTN</name>
<proteinExistence type="inferred from homology"/>
<keyword evidence="4" id="KW-1185">Reference proteome</keyword>
<accession>A0ABP8UU85</accession>
<comment type="similarity">
    <text evidence="1">Belongs to the ROK (NagC/XylR) family.</text>
</comment>
<dbReference type="InterPro" id="IPR036388">
    <property type="entry name" value="WH-like_DNA-bd_sf"/>
</dbReference>
<evidence type="ECO:0000256" key="1">
    <source>
        <dbReference type="ARBA" id="ARBA00006479"/>
    </source>
</evidence>
<reference evidence="4" key="1">
    <citation type="journal article" date="2019" name="Int. J. Syst. Evol. Microbiol.">
        <title>The Global Catalogue of Microorganisms (GCM) 10K type strain sequencing project: providing services to taxonomists for standard genome sequencing and annotation.</title>
        <authorList>
            <consortium name="The Broad Institute Genomics Platform"/>
            <consortium name="The Broad Institute Genome Sequencing Center for Infectious Disease"/>
            <person name="Wu L."/>
            <person name="Ma J."/>
        </authorList>
    </citation>
    <scope>NUCLEOTIDE SEQUENCE [LARGE SCALE GENOMIC DNA]</scope>
    <source>
        <strain evidence="4">JCM 17939</strain>
    </source>
</reference>
<dbReference type="CDD" id="cd00090">
    <property type="entry name" value="HTH_ARSR"/>
    <property type="match status" value="1"/>
</dbReference>
<dbReference type="PANTHER" id="PTHR18964">
    <property type="entry name" value="ROK (REPRESSOR, ORF, KINASE) FAMILY"/>
    <property type="match status" value="1"/>
</dbReference>
<evidence type="ECO:0000313" key="4">
    <source>
        <dbReference type="Proteomes" id="UP001501442"/>
    </source>
</evidence>
<dbReference type="InterPro" id="IPR036390">
    <property type="entry name" value="WH_DNA-bd_sf"/>
</dbReference>
<dbReference type="SUPFAM" id="SSF53067">
    <property type="entry name" value="Actin-like ATPase domain"/>
    <property type="match status" value="1"/>
</dbReference>
<feature type="compositionally biased region" description="Gly residues" evidence="2">
    <location>
        <begin position="457"/>
        <end position="488"/>
    </location>
</feature>
<organism evidence="3 4">
    <name type="scientific">Actinoallomurus vinaceus</name>
    <dbReference type="NCBI Taxonomy" id="1080074"/>
    <lineage>
        <taxon>Bacteria</taxon>
        <taxon>Bacillati</taxon>
        <taxon>Actinomycetota</taxon>
        <taxon>Actinomycetes</taxon>
        <taxon>Streptosporangiales</taxon>
        <taxon>Thermomonosporaceae</taxon>
        <taxon>Actinoallomurus</taxon>
    </lineage>
</organism>
<dbReference type="Proteomes" id="UP001501442">
    <property type="component" value="Unassembled WGS sequence"/>
</dbReference>
<protein>
    <submittedName>
        <fullName evidence="3">ROK family protein</fullName>
    </submittedName>
</protein>
<feature type="region of interest" description="Disordered" evidence="2">
    <location>
        <begin position="415"/>
        <end position="500"/>
    </location>
</feature>
<dbReference type="InterPro" id="IPR043129">
    <property type="entry name" value="ATPase_NBD"/>
</dbReference>
<dbReference type="SUPFAM" id="SSF46785">
    <property type="entry name" value="Winged helix' DNA-binding domain"/>
    <property type="match status" value="1"/>
</dbReference>
<dbReference type="InterPro" id="IPR000600">
    <property type="entry name" value="ROK"/>
</dbReference>
<feature type="compositionally biased region" description="Gly residues" evidence="2">
    <location>
        <begin position="415"/>
        <end position="433"/>
    </location>
</feature>
<sequence length="500" mass="50106">MNVPSGGETANTTSVLRIMNERAVYERIRLLGPVSRPQLAEATGLSKPTISLALADLERAGLVRPVGHRTGNAGRAALLYEIRPEAGWVIGLDVGRQWVRAALVDLGGEIAVREDVPARSGDAAELIRQLSEIVDGLAAAAGGEITNIVLGTPGVHDVENERLHLAPNIPGWNTPGVTAKLAERLPAPFAIENDIALAALGEQGYGLGAGLRHFVYVSIGTGIGMGIIIDGRLYRGARGAAGEIAFLPAGEADPLAHAPDSRRHGMLEAVASATGVVATARRLGMTGEITAKRVFDEARDGDRVAVQAVAREADHVAHALAGVTALFDPELIVLGGGIGGHGADVLLGEVRDRLETMTPLGPPRVEVSPLGDDAVVLGALATGLATARALVFDRAIAGAGDVPAPGVFPGPYGAPGTGGAGAQRGVSGTGGGTAPRSASGTGGVAGPGGARRTDGAPGIGGAQRIGGARGAGSAPGTGETSGSGGIQRPGGIQEAGGNRP</sequence>
<feature type="compositionally biased region" description="Gly residues" evidence="2">
    <location>
        <begin position="440"/>
        <end position="449"/>
    </location>
</feature>
<dbReference type="Gene3D" id="1.10.10.10">
    <property type="entry name" value="Winged helix-like DNA-binding domain superfamily/Winged helix DNA-binding domain"/>
    <property type="match status" value="1"/>
</dbReference>
<dbReference type="Gene3D" id="3.30.420.40">
    <property type="match status" value="2"/>
</dbReference>
<dbReference type="InterPro" id="IPR011991">
    <property type="entry name" value="ArsR-like_HTH"/>
</dbReference>
<comment type="caution">
    <text evidence="3">The sequence shown here is derived from an EMBL/GenBank/DDBJ whole genome shotgun (WGS) entry which is preliminary data.</text>
</comment>